<dbReference type="InterPro" id="IPR006235">
    <property type="entry name" value="OAc-hSer/O-AcSer_sulfhydrylase"/>
</dbReference>
<keyword evidence="6" id="KW-1185">Reference proteome</keyword>
<dbReference type="Pfam" id="PF01053">
    <property type="entry name" value="Cys_Met_Meta_PP"/>
    <property type="match status" value="1"/>
</dbReference>
<dbReference type="GO" id="GO:0003961">
    <property type="term" value="F:O-acetylhomoserine aminocarboxypropyltransferase activity"/>
    <property type="evidence" value="ECO:0007669"/>
    <property type="project" value="UniProtKB-EC"/>
</dbReference>
<protein>
    <submittedName>
        <fullName evidence="5">O-acetylhomoserine (Thiol)-lyase</fullName>
        <ecNumber evidence="5">2.5.1.49</ecNumber>
    </submittedName>
</protein>
<evidence type="ECO:0000256" key="1">
    <source>
        <dbReference type="ARBA" id="ARBA00001933"/>
    </source>
</evidence>
<evidence type="ECO:0000256" key="4">
    <source>
        <dbReference type="RuleBase" id="RU362118"/>
    </source>
</evidence>
<dbReference type="InterPro" id="IPR015424">
    <property type="entry name" value="PyrdxlP-dep_Trfase"/>
</dbReference>
<dbReference type="SUPFAM" id="SSF53383">
    <property type="entry name" value="PLP-dependent transferases"/>
    <property type="match status" value="1"/>
</dbReference>
<keyword evidence="5" id="KW-0808">Transferase</keyword>
<evidence type="ECO:0000313" key="5">
    <source>
        <dbReference type="EMBL" id="MDQ0361644.1"/>
    </source>
</evidence>
<name>A0ABU0E420_9FIRM</name>
<comment type="caution">
    <text evidence="5">The sequence shown here is derived from an EMBL/GenBank/DDBJ whole genome shotgun (WGS) entry which is preliminary data.</text>
</comment>
<dbReference type="InterPro" id="IPR015421">
    <property type="entry name" value="PyrdxlP-dep_Trfase_major"/>
</dbReference>
<evidence type="ECO:0000256" key="3">
    <source>
        <dbReference type="ARBA" id="ARBA00022898"/>
    </source>
</evidence>
<evidence type="ECO:0000313" key="6">
    <source>
        <dbReference type="Proteomes" id="UP001230220"/>
    </source>
</evidence>
<dbReference type="PANTHER" id="PTHR43797">
    <property type="entry name" value="HOMOCYSTEINE/CYSTEINE SYNTHASE"/>
    <property type="match status" value="1"/>
</dbReference>
<sequence>MKIETKVLHEGYKPKNGEPRVLPICQSTTFKYDSTEYVGQLFDLTAPGFFYTRLANPTVDAVEQKIASLEGGVGALCTSSGQAASFFAILNILECGDHFISSSYIYGGTVNLFAHTFKKFGIEVTFVDQDLPLEELQKYVKENTKAVFAETVANPALTVLDIEKFAKLAHDNDVPLLIDNTFPTPYFCRPIEFGADIVIHSTTKYMDGHALQVGGVIVDSGNFNWNNGKFPGLVEPDVTYHGISYVETFKEQAYIVKARVQLMRDLGSSPAPQNAFYLNTGLETLPVRMERHYSNALAVAKFLEAQDDVVKVNYPGLESSPYYELAQKYLPKGNCGVISFEVKGGRERAAALIDQLKLISLEVHVADIRTCILHPATSTHRQLNDEQLLECGITPGLVRLSCGIEHIDDILEDLTQAFAALG</sequence>
<comment type="similarity">
    <text evidence="2 4">Belongs to the trans-sulfuration enzymes family.</text>
</comment>
<comment type="cofactor">
    <cofactor evidence="1 4">
        <name>pyridoxal 5'-phosphate</name>
        <dbReference type="ChEBI" id="CHEBI:597326"/>
    </cofactor>
</comment>
<dbReference type="InterPro" id="IPR000277">
    <property type="entry name" value="Cys/Met-Metab_PyrdxlP-dep_enz"/>
</dbReference>
<evidence type="ECO:0000256" key="2">
    <source>
        <dbReference type="ARBA" id="ARBA00009077"/>
    </source>
</evidence>
<dbReference type="CDD" id="cd00614">
    <property type="entry name" value="CGS_like"/>
    <property type="match status" value="1"/>
</dbReference>
<gene>
    <name evidence="5" type="ORF">J2S15_002394</name>
</gene>
<dbReference type="EMBL" id="JAUSUR010000004">
    <property type="protein sequence ID" value="MDQ0361644.1"/>
    <property type="molecule type" value="Genomic_DNA"/>
</dbReference>
<dbReference type="EC" id="2.5.1.49" evidence="5"/>
<dbReference type="Gene3D" id="3.90.1150.10">
    <property type="entry name" value="Aspartate Aminotransferase, domain 1"/>
    <property type="match status" value="1"/>
</dbReference>
<accession>A0ABU0E420</accession>
<keyword evidence="3 4" id="KW-0663">Pyridoxal phosphate</keyword>
<dbReference type="NCBIfam" id="TIGR01326">
    <property type="entry name" value="OAH_OAS_sulfhy"/>
    <property type="match status" value="1"/>
</dbReference>
<organism evidence="5 6">
    <name type="scientific">Breznakia pachnodae</name>
    <dbReference type="NCBI Taxonomy" id="265178"/>
    <lineage>
        <taxon>Bacteria</taxon>
        <taxon>Bacillati</taxon>
        <taxon>Bacillota</taxon>
        <taxon>Erysipelotrichia</taxon>
        <taxon>Erysipelotrichales</taxon>
        <taxon>Erysipelotrichaceae</taxon>
        <taxon>Breznakia</taxon>
    </lineage>
</organism>
<reference evidence="5 6" key="1">
    <citation type="submission" date="2023-07" db="EMBL/GenBank/DDBJ databases">
        <title>Genomic Encyclopedia of Type Strains, Phase IV (KMG-IV): sequencing the most valuable type-strain genomes for metagenomic binning, comparative biology and taxonomic classification.</title>
        <authorList>
            <person name="Goeker M."/>
        </authorList>
    </citation>
    <scope>NUCLEOTIDE SEQUENCE [LARGE SCALE GENOMIC DNA]</scope>
    <source>
        <strain evidence="5 6">DSM 16784</strain>
    </source>
</reference>
<dbReference type="PIRSF" id="PIRSF001434">
    <property type="entry name" value="CGS"/>
    <property type="match status" value="1"/>
</dbReference>
<proteinExistence type="inferred from homology"/>
<dbReference type="Gene3D" id="3.40.640.10">
    <property type="entry name" value="Type I PLP-dependent aspartate aminotransferase-like (Major domain)"/>
    <property type="match status" value="1"/>
</dbReference>
<dbReference type="InterPro" id="IPR015422">
    <property type="entry name" value="PyrdxlP-dep_Trfase_small"/>
</dbReference>
<dbReference type="RefSeq" id="WP_307408537.1">
    <property type="nucleotide sequence ID" value="NZ_JAUSUR010000004.1"/>
</dbReference>
<dbReference type="PANTHER" id="PTHR43797:SF3">
    <property type="entry name" value="O-ACETYLHOMOSERINE SULFHYDRYLASE"/>
    <property type="match status" value="1"/>
</dbReference>
<dbReference type="Proteomes" id="UP001230220">
    <property type="component" value="Unassembled WGS sequence"/>
</dbReference>